<comment type="catalytic activity">
    <reaction evidence="1">
        <text>S-ubiquitinyl-[E2 ubiquitin-conjugating enzyme]-L-cysteine + [acceptor protein]-L-lysine = [E2 ubiquitin-conjugating enzyme]-L-cysteine + N(6)-ubiquitinyl-[acceptor protein]-L-lysine.</text>
        <dbReference type="EC" id="2.3.2.27"/>
    </reaction>
</comment>
<dbReference type="GO" id="GO:1990116">
    <property type="term" value="P:ribosome-associated ubiquitin-dependent protein catabolic process"/>
    <property type="evidence" value="ECO:0007669"/>
    <property type="project" value="UniProtKB-UniRule"/>
</dbReference>
<dbReference type="GO" id="GO:0043023">
    <property type="term" value="F:ribosomal large subunit binding"/>
    <property type="evidence" value="ECO:0007669"/>
    <property type="project" value="TreeGrafter"/>
</dbReference>
<evidence type="ECO:0000313" key="4">
    <source>
        <dbReference type="EMBL" id="TNN51168.1"/>
    </source>
</evidence>
<keyword evidence="1" id="KW-0833">Ubl conjugation pathway</keyword>
<dbReference type="EC" id="2.3.2.27" evidence="1"/>
<dbReference type="GO" id="GO:0061630">
    <property type="term" value="F:ubiquitin protein ligase activity"/>
    <property type="evidence" value="ECO:0007669"/>
    <property type="project" value="UniProtKB-UniRule"/>
</dbReference>
<comment type="pathway">
    <text evidence="1">Protein modification; protein ubiquitination.</text>
</comment>
<comment type="caution">
    <text evidence="4">The sequence shown here is derived from an EMBL/GenBank/DDBJ whole genome shotgun (WGS) entry which is preliminary data.</text>
</comment>
<dbReference type="GO" id="GO:0072344">
    <property type="term" value="P:rescue of stalled ribosome"/>
    <property type="evidence" value="ECO:0007669"/>
    <property type="project" value="UniProtKB-UniRule"/>
</dbReference>
<dbReference type="InterPro" id="IPR039795">
    <property type="entry name" value="LTN1/Rkr1"/>
</dbReference>
<comment type="function">
    <text evidence="1">E3 ubiquitin-protein ligase. Component of the ribosome quality control complex (RQC), a ribosome-associated complex that mediates ubiquitination and extraction of incompletely synthesized nascent chains for proteasomal degradation.</text>
</comment>
<dbReference type="Gene3D" id="1.25.10.10">
    <property type="entry name" value="Leucine-rich Repeat Variant"/>
    <property type="match status" value="1"/>
</dbReference>
<name>A0A4Z2GC81_9TELE</name>
<evidence type="ECO:0000259" key="3">
    <source>
        <dbReference type="Pfam" id="PF22958"/>
    </source>
</evidence>
<dbReference type="EMBL" id="SRLO01000592">
    <property type="protein sequence ID" value="TNN51168.1"/>
    <property type="molecule type" value="Genomic_DNA"/>
</dbReference>
<evidence type="ECO:0000313" key="5">
    <source>
        <dbReference type="Proteomes" id="UP000314294"/>
    </source>
</evidence>
<dbReference type="GO" id="GO:0016567">
    <property type="term" value="P:protein ubiquitination"/>
    <property type="evidence" value="ECO:0007669"/>
    <property type="project" value="UniProtKB-UniPathway"/>
</dbReference>
<keyword evidence="5" id="KW-1185">Reference proteome</keyword>
<keyword evidence="1" id="KW-0808">Transferase</keyword>
<dbReference type="UniPathway" id="UPA00143"/>
<evidence type="ECO:0000256" key="2">
    <source>
        <dbReference type="SAM" id="MobiDB-lite"/>
    </source>
</evidence>
<reference evidence="4 5" key="1">
    <citation type="submission" date="2019-03" db="EMBL/GenBank/DDBJ databases">
        <title>First draft genome of Liparis tanakae, snailfish: a comprehensive survey of snailfish specific genes.</title>
        <authorList>
            <person name="Kim W."/>
            <person name="Song I."/>
            <person name="Jeong J.-H."/>
            <person name="Kim D."/>
            <person name="Kim S."/>
            <person name="Ryu S."/>
            <person name="Song J.Y."/>
            <person name="Lee S.K."/>
        </authorList>
    </citation>
    <scope>NUCLEOTIDE SEQUENCE [LARGE SCALE GENOMIC DNA]</scope>
    <source>
        <tissue evidence="4">Muscle</tissue>
    </source>
</reference>
<feature type="domain" description="E3 ubiquitin-protein ligase listerin N-terminal" evidence="3">
    <location>
        <begin position="85"/>
        <end position="245"/>
    </location>
</feature>
<comment type="subunit">
    <text evidence="1">Component of the ribosome quality control complex (RQC).</text>
</comment>
<feature type="compositionally biased region" description="Basic residues" evidence="2">
    <location>
        <begin position="1"/>
        <end position="11"/>
    </location>
</feature>
<sequence>MGGKNKQRTKGNVRPSSSGRAAAALTREGGVIPGFVGFDTAVTSELSYVPAVHGAEEIDNLVDPEFRLVLRKLSKRDIVTRLKVKSVTEEERESKYVRMLTSSLLGVKRLLSLLLQSDRAALEERLAHLLNSGKFWKYSKHKTPQVRGAFFEMMCALCEFTPELVQAEAARLCPAVLLSIEDTDPVVLPPVWEAVLHVVSTIPDCWTHVNAKKGFLPKLWALLKEGGKGMAKALHPNLMPLLSKLPQQLLPLLEKALGNPSLQNGPLFLLITEMLVSWERKAGLHGEEDAIESREVFQVLLTDVWEGLGLLFTRYADNEDAEPQALEGVAALLQASSV</sequence>
<dbReference type="Proteomes" id="UP000314294">
    <property type="component" value="Unassembled WGS sequence"/>
</dbReference>
<dbReference type="InterPro" id="IPR011989">
    <property type="entry name" value="ARM-like"/>
</dbReference>
<dbReference type="GO" id="GO:1990112">
    <property type="term" value="C:RQC complex"/>
    <property type="evidence" value="ECO:0007669"/>
    <property type="project" value="UniProtKB-UniRule"/>
</dbReference>
<dbReference type="GO" id="GO:0005829">
    <property type="term" value="C:cytosol"/>
    <property type="evidence" value="ECO:0007669"/>
    <property type="project" value="UniProtKB-UniRule"/>
</dbReference>
<dbReference type="AlphaFoldDB" id="A0A4Z2GC81"/>
<keyword evidence="1" id="KW-0862">Zinc</keyword>
<dbReference type="InterPro" id="IPR054476">
    <property type="entry name" value="Ltn1_N"/>
</dbReference>
<proteinExistence type="inferred from homology"/>
<feature type="region of interest" description="Disordered" evidence="2">
    <location>
        <begin position="1"/>
        <end position="20"/>
    </location>
</feature>
<keyword evidence="1" id="KW-0863">Zinc-finger</keyword>
<dbReference type="PANTHER" id="PTHR12389:SF0">
    <property type="entry name" value="E3 UBIQUITIN-PROTEIN LIGASE LISTERIN"/>
    <property type="match status" value="1"/>
</dbReference>
<gene>
    <name evidence="4" type="primary">ltn1_1</name>
    <name evidence="4" type="ORF">EYF80_038638</name>
</gene>
<accession>A0A4Z2GC81</accession>
<keyword evidence="1" id="KW-0479">Metal-binding</keyword>
<dbReference type="SUPFAM" id="SSF48371">
    <property type="entry name" value="ARM repeat"/>
    <property type="match status" value="1"/>
</dbReference>
<dbReference type="GO" id="GO:0008270">
    <property type="term" value="F:zinc ion binding"/>
    <property type="evidence" value="ECO:0007669"/>
    <property type="project" value="UniProtKB-KW"/>
</dbReference>
<protein>
    <recommendedName>
        <fullName evidence="1">E3 ubiquitin-protein ligase listerin</fullName>
        <ecNumber evidence="1">2.3.2.27</ecNumber>
    </recommendedName>
    <alternativeName>
        <fullName evidence="1">RING-type E3 ubiquitin transferase listerin</fullName>
    </alternativeName>
</protein>
<dbReference type="InterPro" id="IPR016024">
    <property type="entry name" value="ARM-type_fold"/>
</dbReference>
<comment type="similarity">
    <text evidence="1">Belongs to the LTN1 family.</text>
</comment>
<organism evidence="4 5">
    <name type="scientific">Liparis tanakae</name>
    <name type="common">Tanaka's snailfish</name>
    <dbReference type="NCBI Taxonomy" id="230148"/>
    <lineage>
        <taxon>Eukaryota</taxon>
        <taxon>Metazoa</taxon>
        <taxon>Chordata</taxon>
        <taxon>Craniata</taxon>
        <taxon>Vertebrata</taxon>
        <taxon>Euteleostomi</taxon>
        <taxon>Actinopterygii</taxon>
        <taxon>Neopterygii</taxon>
        <taxon>Teleostei</taxon>
        <taxon>Neoteleostei</taxon>
        <taxon>Acanthomorphata</taxon>
        <taxon>Eupercaria</taxon>
        <taxon>Perciformes</taxon>
        <taxon>Cottioidei</taxon>
        <taxon>Cottales</taxon>
        <taxon>Liparidae</taxon>
        <taxon>Liparis</taxon>
    </lineage>
</organism>
<dbReference type="Pfam" id="PF22958">
    <property type="entry name" value="Ltn1_1st"/>
    <property type="match status" value="1"/>
</dbReference>
<evidence type="ECO:0000256" key="1">
    <source>
        <dbReference type="RuleBase" id="RU367090"/>
    </source>
</evidence>
<dbReference type="PANTHER" id="PTHR12389">
    <property type="entry name" value="ZINC FINGER PROTEIN 294"/>
    <property type="match status" value="1"/>
</dbReference>
<dbReference type="OrthoDB" id="6108at2759"/>